<dbReference type="InterPro" id="IPR038078">
    <property type="entry name" value="PhoU-like_sf"/>
</dbReference>
<dbReference type="OrthoDB" id="9797568at2"/>
<dbReference type="PANTHER" id="PTHR37298:SF1">
    <property type="entry name" value="UPF0111 PROTEIN YKAA"/>
    <property type="match status" value="1"/>
</dbReference>
<dbReference type="Gene3D" id="1.20.58.220">
    <property type="entry name" value="Phosphate transport system protein phou homolog 2, domain 2"/>
    <property type="match status" value="1"/>
</dbReference>
<dbReference type="AlphaFoldDB" id="A0A1Q5PZH7"/>
<evidence type="ECO:0000313" key="2">
    <source>
        <dbReference type="EMBL" id="OKL52862.1"/>
    </source>
</evidence>
<organism evidence="2 3">
    <name type="scientific">Buchananella hordeovulneris</name>
    <dbReference type="NCBI Taxonomy" id="52770"/>
    <lineage>
        <taxon>Bacteria</taxon>
        <taxon>Bacillati</taxon>
        <taxon>Actinomycetota</taxon>
        <taxon>Actinomycetes</taxon>
        <taxon>Actinomycetales</taxon>
        <taxon>Actinomycetaceae</taxon>
        <taxon>Buchananella</taxon>
    </lineage>
</organism>
<comment type="caution">
    <text evidence="2">The sequence shown here is derived from an EMBL/GenBank/DDBJ whole genome shotgun (WGS) entry which is preliminary data.</text>
</comment>
<gene>
    <name evidence="2" type="ORF">BSZ40_00330</name>
</gene>
<dbReference type="InterPro" id="IPR018445">
    <property type="entry name" value="Put_Phosphate_transp_reg"/>
</dbReference>
<name>A0A1Q5PZH7_9ACTO</name>
<sequence length="207" mass="23305">MRLRPTPTNGHLFDLYAKVAQSLVAASQSLTSLVATVDRQERKEHLKTLHDAEHAADEAIHEVFTRMNSTFVTPLDRDDLAELAATLDDCVDEIDEAGDLIYLYKLGELPSDLVEMVEIIAQCAALTNDAIPRLRDLQSLKEYWLEINRLENAGDKLYRHMLASLFETEPDPIQIIKLKDVTKSLESAIDHFEVLAHVIETIAVKEA</sequence>
<keyword evidence="3" id="KW-1185">Reference proteome</keyword>
<evidence type="ECO:0000256" key="1">
    <source>
        <dbReference type="ARBA" id="ARBA00008591"/>
    </source>
</evidence>
<protein>
    <submittedName>
        <fullName evidence="2">Phosphate transport regulator</fullName>
    </submittedName>
</protein>
<reference evidence="3" key="1">
    <citation type="submission" date="2016-12" db="EMBL/GenBank/DDBJ databases">
        <authorList>
            <person name="Meng X."/>
        </authorList>
    </citation>
    <scope>NUCLEOTIDE SEQUENCE [LARGE SCALE GENOMIC DNA]</scope>
    <source>
        <strain evidence="3">DSM 20732</strain>
    </source>
</reference>
<dbReference type="PANTHER" id="PTHR37298">
    <property type="entry name" value="UPF0111 PROTEIN YKAA"/>
    <property type="match status" value="1"/>
</dbReference>
<dbReference type="InterPro" id="IPR052912">
    <property type="entry name" value="UPF0111_domain"/>
</dbReference>
<comment type="similarity">
    <text evidence="1">Belongs to the UPF0111 family.</text>
</comment>
<dbReference type="Proteomes" id="UP000185612">
    <property type="component" value="Unassembled WGS sequence"/>
</dbReference>
<proteinExistence type="inferred from homology"/>
<accession>A0A1Q5PZH7</accession>
<dbReference type="EMBL" id="MQVS01000001">
    <property type="protein sequence ID" value="OKL52862.1"/>
    <property type="molecule type" value="Genomic_DNA"/>
</dbReference>
<evidence type="ECO:0000313" key="3">
    <source>
        <dbReference type="Proteomes" id="UP000185612"/>
    </source>
</evidence>
<dbReference type="Pfam" id="PF01865">
    <property type="entry name" value="PhoU_div"/>
    <property type="match status" value="1"/>
</dbReference>